<dbReference type="SUPFAM" id="SSF48452">
    <property type="entry name" value="TPR-like"/>
    <property type="match status" value="1"/>
</dbReference>
<sequence>MLKKGVFYIGAVLMVGCTTLPDHSGSKEKTPPPPVKKNTETPSGVKITPYDHPEIHRKNLQVIVPQQKKPQRFNDDGSQLPAFKVLMQKTQQAYKNQQWSEAESYALQAQRLAPQAAETYLFLALTANHKQQYSNAESLARRGLSFAQSQAMKKQLWLTILKAGQQRNNQKTVQEAQQALKAL</sequence>
<evidence type="ECO:0000313" key="3">
    <source>
        <dbReference type="Proteomes" id="UP000031012"/>
    </source>
</evidence>
<accession>A0A0B2UDF3</accession>
<protein>
    <recommendedName>
        <fullName evidence="4">Tetratricopeptide repeat protein</fullName>
    </recommendedName>
</protein>
<evidence type="ECO:0000313" key="2">
    <source>
        <dbReference type="EMBL" id="KHN67097.1"/>
    </source>
</evidence>
<dbReference type="AlphaFoldDB" id="A0A0B2UDF3"/>
<dbReference type="Proteomes" id="UP000031012">
    <property type="component" value="Unassembled WGS sequence"/>
</dbReference>
<organism evidence="2 3">
    <name type="scientific">Acinetobacter oleivorans</name>
    <dbReference type="NCBI Taxonomy" id="1148157"/>
    <lineage>
        <taxon>Bacteria</taxon>
        <taxon>Pseudomonadati</taxon>
        <taxon>Pseudomonadota</taxon>
        <taxon>Gammaproteobacteria</taxon>
        <taxon>Moraxellales</taxon>
        <taxon>Moraxellaceae</taxon>
        <taxon>Acinetobacter</taxon>
    </lineage>
</organism>
<evidence type="ECO:0000256" key="1">
    <source>
        <dbReference type="SAM" id="MobiDB-lite"/>
    </source>
</evidence>
<dbReference type="PROSITE" id="PS51257">
    <property type="entry name" value="PROKAR_LIPOPROTEIN"/>
    <property type="match status" value="1"/>
</dbReference>
<gene>
    <name evidence="2" type="ORF">DH17_16410</name>
</gene>
<proteinExistence type="predicted"/>
<dbReference type="Gene3D" id="1.25.40.10">
    <property type="entry name" value="Tetratricopeptide repeat domain"/>
    <property type="match status" value="1"/>
</dbReference>
<reference evidence="2 3" key="1">
    <citation type="submission" date="2014-03" db="EMBL/GenBank/DDBJ databases">
        <title>Genome sequence of the diesel-degrader and plant-growth promoter Acinetobacter oleivorans PF-1 isolated from the roots of poplar tree.</title>
        <authorList>
            <person name="Gkorezis P."/>
            <person name="van Hamme J."/>
            <person name="Rineau F."/>
            <person name="Vangronsveld J."/>
            <person name="Francetti A."/>
        </authorList>
    </citation>
    <scope>NUCLEOTIDE SEQUENCE [LARGE SCALE GENOMIC DNA]</scope>
    <source>
        <strain evidence="2 3">PF1</strain>
    </source>
</reference>
<dbReference type="InterPro" id="IPR011990">
    <property type="entry name" value="TPR-like_helical_dom_sf"/>
</dbReference>
<comment type="caution">
    <text evidence="2">The sequence shown here is derived from an EMBL/GenBank/DDBJ whole genome shotgun (WGS) entry which is preliminary data.</text>
</comment>
<feature type="region of interest" description="Disordered" evidence="1">
    <location>
        <begin position="22"/>
        <end position="51"/>
    </location>
</feature>
<evidence type="ECO:0008006" key="4">
    <source>
        <dbReference type="Google" id="ProtNLM"/>
    </source>
</evidence>
<dbReference type="EMBL" id="JHQK01000006">
    <property type="protein sequence ID" value="KHN67097.1"/>
    <property type="molecule type" value="Genomic_DNA"/>
</dbReference>
<name>A0A0B2UDF3_9GAMM</name>